<dbReference type="InterPro" id="IPR000551">
    <property type="entry name" value="MerR-type_HTH_dom"/>
</dbReference>
<protein>
    <submittedName>
        <fullName evidence="3">HTH-type transcriptional regulator YfmP</fullName>
    </submittedName>
</protein>
<dbReference type="PROSITE" id="PS50937">
    <property type="entry name" value="HTH_MERR_2"/>
    <property type="match status" value="1"/>
</dbReference>
<proteinExistence type="predicted"/>
<dbReference type="SMART" id="SM00422">
    <property type="entry name" value="HTH_MERR"/>
    <property type="match status" value="1"/>
</dbReference>
<evidence type="ECO:0000256" key="1">
    <source>
        <dbReference type="ARBA" id="ARBA00023125"/>
    </source>
</evidence>
<dbReference type="Pfam" id="PF13411">
    <property type="entry name" value="MerR_1"/>
    <property type="match status" value="1"/>
</dbReference>
<name>A0A5A5T8B1_9CHLR</name>
<dbReference type="InterPro" id="IPR009061">
    <property type="entry name" value="DNA-bd_dom_put_sf"/>
</dbReference>
<evidence type="ECO:0000313" key="4">
    <source>
        <dbReference type="Proteomes" id="UP000322530"/>
    </source>
</evidence>
<dbReference type="Proteomes" id="UP000322530">
    <property type="component" value="Unassembled WGS sequence"/>
</dbReference>
<dbReference type="PANTHER" id="PTHR30204">
    <property type="entry name" value="REDOX-CYCLING DRUG-SENSING TRANSCRIPTIONAL ACTIVATOR SOXR"/>
    <property type="match status" value="1"/>
</dbReference>
<dbReference type="PANTHER" id="PTHR30204:SF58">
    <property type="entry name" value="HTH-TYPE TRANSCRIPTIONAL REGULATOR YFMP"/>
    <property type="match status" value="1"/>
</dbReference>
<dbReference type="AlphaFoldDB" id="A0A5A5T8B1"/>
<dbReference type="Gene3D" id="1.10.1660.10">
    <property type="match status" value="1"/>
</dbReference>
<dbReference type="GO" id="GO:0003677">
    <property type="term" value="F:DNA binding"/>
    <property type="evidence" value="ECO:0007669"/>
    <property type="project" value="UniProtKB-KW"/>
</dbReference>
<dbReference type="GO" id="GO:0003700">
    <property type="term" value="F:DNA-binding transcription factor activity"/>
    <property type="evidence" value="ECO:0007669"/>
    <property type="project" value="InterPro"/>
</dbReference>
<evidence type="ECO:0000313" key="3">
    <source>
        <dbReference type="EMBL" id="GCF07505.1"/>
    </source>
</evidence>
<organism evidence="3 4">
    <name type="scientific">Dictyobacter arantiisoli</name>
    <dbReference type="NCBI Taxonomy" id="2014874"/>
    <lineage>
        <taxon>Bacteria</taxon>
        <taxon>Bacillati</taxon>
        <taxon>Chloroflexota</taxon>
        <taxon>Ktedonobacteria</taxon>
        <taxon>Ktedonobacterales</taxon>
        <taxon>Dictyobacteraceae</taxon>
        <taxon>Dictyobacter</taxon>
    </lineage>
</organism>
<sequence>MVDTSESQIEMDKHPSCFTIEQVASRTGLTRRTLRYYEEVGLLPAAERTEGNYRRYSEEDIQRLEHIKAYKNLLGFSLHDIRVLLATDQEREVIKEAYRQETDIETKIAQLAQTDVLIEQQLQLVDQKIAGLLEMKASLQERLARHAETRKRLQDS</sequence>
<dbReference type="EMBL" id="BIXY01000011">
    <property type="protein sequence ID" value="GCF07505.1"/>
    <property type="molecule type" value="Genomic_DNA"/>
</dbReference>
<reference evidence="3 4" key="1">
    <citation type="submission" date="2019-01" db="EMBL/GenBank/DDBJ databases">
        <title>Draft genome sequence of Dictyobacter sp. Uno17.</title>
        <authorList>
            <person name="Wang C.M."/>
            <person name="Zheng Y."/>
            <person name="Sakai Y."/>
            <person name="Abe K."/>
            <person name="Yokota A."/>
            <person name="Yabe S."/>
        </authorList>
    </citation>
    <scope>NUCLEOTIDE SEQUENCE [LARGE SCALE GENOMIC DNA]</scope>
    <source>
        <strain evidence="3 4">Uno17</strain>
    </source>
</reference>
<dbReference type="InterPro" id="IPR047057">
    <property type="entry name" value="MerR_fam"/>
</dbReference>
<gene>
    <name evidence="3" type="primary">yfmP</name>
    <name evidence="3" type="ORF">KDI_10690</name>
</gene>
<keyword evidence="1" id="KW-0238">DNA-binding</keyword>
<dbReference type="PRINTS" id="PR00040">
    <property type="entry name" value="HTHMERR"/>
</dbReference>
<feature type="domain" description="HTH merR-type" evidence="2">
    <location>
        <begin position="17"/>
        <end position="87"/>
    </location>
</feature>
<keyword evidence="4" id="KW-1185">Reference proteome</keyword>
<dbReference type="SUPFAM" id="SSF46955">
    <property type="entry name" value="Putative DNA-binding domain"/>
    <property type="match status" value="1"/>
</dbReference>
<evidence type="ECO:0000259" key="2">
    <source>
        <dbReference type="PROSITE" id="PS50937"/>
    </source>
</evidence>
<accession>A0A5A5T8B1</accession>
<comment type="caution">
    <text evidence="3">The sequence shown here is derived from an EMBL/GenBank/DDBJ whole genome shotgun (WGS) entry which is preliminary data.</text>
</comment>